<dbReference type="InterPro" id="IPR050179">
    <property type="entry name" value="Trans_hexapeptide_repeat"/>
</dbReference>
<evidence type="ECO:0000313" key="2">
    <source>
        <dbReference type="Proteomes" id="UP000326757"/>
    </source>
</evidence>
<keyword evidence="2" id="KW-1185">Reference proteome</keyword>
<gene>
    <name evidence="1" type="ORF">EYC80_001772</name>
</gene>
<dbReference type="Gene3D" id="2.160.10.10">
    <property type="entry name" value="Hexapeptide repeat proteins"/>
    <property type="match status" value="1"/>
</dbReference>
<proteinExistence type="predicted"/>
<name>A0A5N6K603_MONLA</name>
<sequence>MSPPTYERRALSLKNFPLLNPRNNISPDAKIGEHVNLNEHRRFGEGVKPITIEPGCVVGASTNIKENVTLHANVHIGMNTEIGKNVDIGTGTKIARHVKIMESVHIGREAEIDYPSLFREHAWIGDNVVIRGFEIGVGVRIGDGVRVMSDVGDGTKVGKGTLIIYNATIGRNVVIGG</sequence>
<dbReference type="EMBL" id="VIGI01000007">
    <property type="protein sequence ID" value="KAB8297999.1"/>
    <property type="molecule type" value="Genomic_DNA"/>
</dbReference>
<reference evidence="1 2" key="1">
    <citation type="submission" date="2019-06" db="EMBL/GenBank/DDBJ databases">
        <title>Genome Sequence of the Brown Rot Fungal Pathogen Monilinia laxa.</title>
        <authorList>
            <person name="De Miccolis Angelini R.M."/>
            <person name="Landi L."/>
            <person name="Abate D."/>
            <person name="Pollastro S."/>
            <person name="Romanazzi G."/>
            <person name="Faretra F."/>
        </authorList>
    </citation>
    <scope>NUCLEOTIDE SEQUENCE [LARGE SCALE GENOMIC DNA]</scope>
    <source>
        <strain evidence="1 2">Mlax316</strain>
    </source>
</reference>
<protein>
    <submittedName>
        <fullName evidence="1">Uncharacterized protein</fullName>
    </submittedName>
</protein>
<comment type="caution">
    <text evidence="1">The sequence shown here is derived from an EMBL/GenBank/DDBJ whole genome shotgun (WGS) entry which is preliminary data.</text>
</comment>
<dbReference type="PANTHER" id="PTHR43300">
    <property type="entry name" value="ACETYLTRANSFERASE"/>
    <property type="match status" value="1"/>
</dbReference>
<dbReference type="SUPFAM" id="SSF51161">
    <property type="entry name" value="Trimeric LpxA-like enzymes"/>
    <property type="match status" value="1"/>
</dbReference>
<organism evidence="1 2">
    <name type="scientific">Monilinia laxa</name>
    <name type="common">Brown rot fungus</name>
    <name type="synonym">Sclerotinia laxa</name>
    <dbReference type="NCBI Taxonomy" id="61186"/>
    <lineage>
        <taxon>Eukaryota</taxon>
        <taxon>Fungi</taxon>
        <taxon>Dikarya</taxon>
        <taxon>Ascomycota</taxon>
        <taxon>Pezizomycotina</taxon>
        <taxon>Leotiomycetes</taxon>
        <taxon>Helotiales</taxon>
        <taxon>Sclerotiniaceae</taxon>
        <taxon>Monilinia</taxon>
    </lineage>
</organism>
<dbReference type="InterPro" id="IPR011004">
    <property type="entry name" value="Trimer_LpxA-like_sf"/>
</dbReference>
<dbReference type="OrthoDB" id="3546416at2759"/>
<dbReference type="Proteomes" id="UP000326757">
    <property type="component" value="Unassembled WGS sequence"/>
</dbReference>
<dbReference type="Pfam" id="PF00132">
    <property type="entry name" value="Hexapep"/>
    <property type="match status" value="1"/>
</dbReference>
<dbReference type="AlphaFoldDB" id="A0A5N6K603"/>
<evidence type="ECO:0000313" key="1">
    <source>
        <dbReference type="EMBL" id="KAB8297999.1"/>
    </source>
</evidence>
<accession>A0A5N6K603</accession>
<dbReference type="InterPro" id="IPR001451">
    <property type="entry name" value="Hexapep"/>
</dbReference>
<dbReference type="PANTHER" id="PTHR43300:SF10">
    <property type="entry name" value="2,3,4,5-TETRAHYDROPYRIDINE-2,6-DICARBOXYLATE N-ACETYLTRANSFERASE"/>
    <property type="match status" value="1"/>
</dbReference>